<comment type="caution">
    <text evidence="1">The sequence shown here is derived from an EMBL/GenBank/DDBJ whole genome shotgun (WGS) entry which is preliminary data.</text>
</comment>
<proteinExistence type="predicted"/>
<organism evidence="1 2">
    <name type="scientific">Levilactobacillus brevis ATCC 14869 = DSM 20054</name>
    <dbReference type="NCBI Taxonomy" id="649758"/>
    <lineage>
        <taxon>Bacteria</taxon>
        <taxon>Bacillati</taxon>
        <taxon>Bacillota</taxon>
        <taxon>Bacilli</taxon>
        <taxon>Lactobacillales</taxon>
        <taxon>Lactobacillaceae</taxon>
        <taxon>Levilactobacillus</taxon>
    </lineage>
</organism>
<dbReference type="EMBL" id="AWVK01000106">
    <property type="protein sequence ID" value="ERK41618.1"/>
    <property type="molecule type" value="Genomic_DNA"/>
</dbReference>
<gene>
    <name evidence="1" type="ORF">HMPREF0495_02182</name>
</gene>
<dbReference type="AlphaFoldDB" id="U2QJZ4"/>
<dbReference type="HOGENOM" id="CLU_3136945_0_0_9"/>
<name>U2QJZ4_LEVBR</name>
<evidence type="ECO:0000313" key="2">
    <source>
        <dbReference type="Proteomes" id="UP000016644"/>
    </source>
</evidence>
<evidence type="ECO:0000313" key="1">
    <source>
        <dbReference type="EMBL" id="ERK41618.1"/>
    </source>
</evidence>
<accession>U2QJZ4</accession>
<protein>
    <submittedName>
        <fullName evidence="1">Uncharacterized protein</fullName>
    </submittedName>
</protein>
<reference evidence="1 2" key="1">
    <citation type="submission" date="2013-06" db="EMBL/GenBank/DDBJ databases">
        <authorList>
            <person name="Weinstock G."/>
            <person name="Sodergren E."/>
            <person name="Lobos E.A."/>
            <person name="Fulton L."/>
            <person name="Fulton R."/>
            <person name="Courtney L."/>
            <person name="Fronick C."/>
            <person name="O'Laughlin M."/>
            <person name="Godfrey J."/>
            <person name="Wilson R.M."/>
            <person name="Miner T."/>
            <person name="Farmer C."/>
            <person name="Delehaunty K."/>
            <person name="Cordes M."/>
            <person name="Minx P."/>
            <person name="Tomlinson C."/>
            <person name="Chen J."/>
            <person name="Wollam A."/>
            <person name="Pepin K.H."/>
            <person name="Bhonagiri V."/>
            <person name="Zhang X."/>
            <person name="Warren W."/>
            <person name="Mitreva M."/>
            <person name="Mardis E.R."/>
            <person name="Wilson R.K."/>
        </authorList>
    </citation>
    <scope>NUCLEOTIDE SEQUENCE [LARGE SCALE GENOMIC DNA]</scope>
    <source>
        <strain evidence="1 2">ATCC 14869</strain>
    </source>
</reference>
<dbReference type="Proteomes" id="UP000016644">
    <property type="component" value="Unassembled WGS sequence"/>
</dbReference>
<sequence>MEASFPGKYPVKETLKAWLSRTERSFMMCYNSGSVDFADTGTLSGRATP</sequence>